<dbReference type="RefSeq" id="WP_114033465.1">
    <property type="nucleotide sequence ID" value="NZ_QOIL01000030.1"/>
</dbReference>
<dbReference type="EMBL" id="QOIL01000030">
    <property type="protein sequence ID" value="RCG21128.1"/>
    <property type="molecule type" value="Genomic_DNA"/>
</dbReference>
<organism evidence="1 2">
    <name type="scientific">Sphaerisporangium album</name>
    <dbReference type="NCBI Taxonomy" id="509200"/>
    <lineage>
        <taxon>Bacteria</taxon>
        <taxon>Bacillati</taxon>
        <taxon>Actinomycetota</taxon>
        <taxon>Actinomycetes</taxon>
        <taxon>Streptosporangiales</taxon>
        <taxon>Streptosporangiaceae</taxon>
        <taxon>Sphaerisporangium</taxon>
    </lineage>
</organism>
<dbReference type="AlphaFoldDB" id="A0A367ESM6"/>
<keyword evidence="2" id="KW-1185">Reference proteome</keyword>
<proteinExistence type="predicted"/>
<evidence type="ECO:0000313" key="2">
    <source>
        <dbReference type="Proteomes" id="UP000253094"/>
    </source>
</evidence>
<protein>
    <submittedName>
        <fullName evidence="1">Uncharacterized protein</fullName>
    </submittedName>
</protein>
<reference evidence="1 2" key="1">
    <citation type="submission" date="2018-06" db="EMBL/GenBank/DDBJ databases">
        <title>Sphaerisporangium craniellae sp. nov., isolated from a marine sponge in the South China Sea.</title>
        <authorList>
            <person name="Li L."/>
        </authorList>
    </citation>
    <scope>NUCLEOTIDE SEQUENCE [LARGE SCALE GENOMIC DNA]</scope>
    <source>
        <strain evidence="1 2">CCTCC AA 208026</strain>
    </source>
</reference>
<comment type="caution">
    <text evidence="1">The sequence shown here is derived from an EMBL/GenBank/DDBJ whole genome shotgun (WGS) entry which is preliminary data.</text>
</comment>
<dbReference type="Proteomes" id="UP000253094">
    <property type="component" value="Unassembled WGS sequence"/>
</dbReference>
<evidence type="ECO:0000313" key="1">
    <source>
        <dbReference type="EMBL" id="RCG21128.1"/>
    </source>
</evidence>
<sequence length="90" mass="9586">MLQQECQALIVGVETPAPIPAPPVHQLQQAQHGAAARGASPTPFGLPVNITVHCIRLVVVPPRIPCSQSLPLARVVTLQLAPTVIFMPTW</sequence>
<name>A0A367ESM6_9ACTN</name>
<accession>A0A367ESM6</accession>
<gene>
    <name evidence="1" type="ORF">DQ384_36545</name>
</gene>